<organism evidence="3 4">
    <name type="scientific">Elysia chlorotica</name>
    <name type="common">Eastern emerald elysia</name>
    <name type="synonym">Sea slug</name>
    <dbReference type="NCBI Taxonomy" id="188477"/>
    <lineage>
        <taxon>Eukaryota</taxon>
        <taxon>Metazoa</taxon>
        <taxon>Spiralia</taxon>
        <taxon>Lophotrochozoa</taxon>
        <taxon>Mollusca</taxon>
        <taxon>Gastropoda</taxon>
        <taxon>Heterobranchia</taxon>
        <taxon>Euthyneura</taxon>
        <taxon>Panpulmonata</taxon>
        <taxon>Sacoglossa</taxon>
        <taxon>Placobranchoidea</taxon>
        <taxon>Plakobranchidae</taxon>
        <taxon>Elysia</taxon>
    </lineage>
</organism>
<dbReference type="GO" id="GO:0030334">
    <property type="term" value="P:regulation of cell migration"/>
    <property type="evidence" value="ECO:0007669"/>
    <property type="project" value="TreeGrafter"/>
</dbReference>
<dbReference type="GO" id="GO:0005886">
    <property type="term" value="C:plasma membrane"/>
    <property type="evidence" value="ECO:0007669"/>
    <property type="project" value="TreeGrafter"/>
</dbReference>
<evidence type="ECO:0000256" key="1">
    <source>
        <dbReference type="PROSITE-ProRule" id="PRU00352"/>
    </source>
</evidence>
<dbReference type="InterPro" id="IPR015943">
    <property type="entry name" value="WD40/YVTN_repeat-like_dom_sf"/>
</dbReference>
<dbReference type="SUPFAM" id="SSF101912">
    <property type="entry name" value="Sema domain"/>
    <property type="match status" value="1"/>
</dbReference>
<dbReference type="PANTHER" id="PTHR22625">
    <property type="entry name" value="PLEXIN"/>
    <property type="match status" value="1"/>
</dbReference>
<dbReference type="PANTHER" id="PTHR22625:SF70">
    <property type="entry name" value="PLEXIN A, ISOFORM A"/>
    <property type="match status" value="1"/>
</dbReference>
<keyword evidence="4" id="KW-1185">Reference proteome</keyword>
<dbReference type="InterPro" id="IPR036352">
    <property type="entry name" value="Semap_dom_sf"/>
</dbReference>
<dbReference type="SMART" id="SM00630">
    <property type="entry name" value="Sema"/>
    <property type="match status" value="1"/>
</dbReference>
<sequence length="308" mass="32523">MLCTSLFHGQCQTLRGSNITKSTGFSSQPVVPNDAGSSCVMFLGPQHDTASPDSGDSKPAAPRVLYVGAQFSSLGNRKYRDLVPSLSRRLLPSLELAHRDSNGSSRLSVRRAQRDSFPIQFVHGFHRGGFAYFLSTQPGGSQRGARLGRICEGDNYFRSYVEIPLECGAPGLTPDLVAGAAAVTADGGSLVVAFSPSGGGGPSQLCAFSLEDLDRAFNGTVASCYAGQGHVGPPHYRERQACEKTVSTGGGLGICVSVAGARPGKLWRHPVDLALDPGYLYPVSSHWILAMTRTAVNIEPSYGSNSSE</sequence>
<evidence type="ECO:0000313" key="4">
    <source>
        <dbReference type="Proteomes" id="UP000271974"/>
    </source>
</evidence>
<evidence type="ECO:0000313" key="3">
    <source>
        <dbReference type="EMBL" id="RUS75193.1"/>
    </source>
</evidence>
<evidence type="ECO:0000259" key="2">
    <source>
        <dbReference type="PROSITE" id="PS51004"/>
    </source>
</evidence>
<dbReference type="AlphaFoldDB" id="A0A433T0W8"/>
<dbReference type="PROSITE" id="PS51004">
    <property type="entry name" value="SEMA"/>
    <property type="match status" value="1"/>
</dbReference>
<dbReference type="InterPro" id="IPR001627">
    <property type="entry name" value="Semap_dom"/>
</dbReference>
<comment type="caution">
    <text evidence="3">The sequence shown here is derived from an EMBL/GenBank/DDBJ whole genome shotgun (WGS) entry which is preliminary data.</text>
</comment>
<feature type="domain" description="Sema" evidence="2">
    <location>
        <begin position="1"/>
        <end position="308"/>
    </location>
</feature>
<dbReference type="GO" id="GO:0002116">
    <property type="term" value="C:semaphorin receptor complex"/>
    <property type="evidence" value="ECO:0007669"/>
    <property type="project" value="TreeGrafter"/>
</dbReference>
<dbReference type="OrthoDB" id="6147782at2759"/>
<proteinExistence type="predicted"/>
<reference evidence="3 4" key="1">
    <citation type="submission" date="2019-01" db="EMBL/GenBank/DDBJ databases">
        <title>A draft genome assembly of the solar-powered sea slug Elysia chlorotica.</title>
        <authorList>
            <person name="Cai H."/>
            <person name="Li Q."/>
            <person name="Fang X."/>
            <person name="Li J."/>
            <person name="Curtis N.E."/>
            <person name="Altenburger A."/>
            <person name="Shibata T."/>
            <person name="Feng M."/>
            <person name="Maeda T."/>
            <person name="Schwartz J.A."/>
            <person name="Shigenobu S."/>
            <person name="Lundholm N."/>
            <person name="Nishiyama T."/>
            <person name="Yang H."/>
            <person name="Hasebe M."/>
            <person name="Li S."/>
            <person name="Pierce S.K."/>
            <person name="Wang J."/>
        </authorList>
    </citation>
    <scope>NUCLEOTIDE SEQUENCE [LARGE SCALE GENOMIC DNA]</scope>
    <source>
        <strain evidence="3">EC2010</strain>
        <tissue evidence="3">Whole organism of an adult</tissue>
    </source>
</reference>
<dbReference type="EMBL" id="RQTK01000764">
    <property type="protein sequence ID" value="RUS75193.1"/>
    <property type="molecule type" value="Genomic_DNA"/>
</dbReference>
<comment type="caution">
    <text evidence="1">Lacks conserved residue(s) required for the propagation of feature annotation.</text>
</comment>
<dbReference type="Gene3D" id="2.130.10.10">
    <property type="entry name" value="YVTN repeat-like/Quinoprotein amine dehydrogenase"/>
    <property type="match status" value="1"/>
</dbReference>
<dbReference type="Proteomes" id="UP000271974">
    <property type="component" value="Unassembled WGS sequence"/>
</dbReference>
<dbReference type="GO" id="GO:0017154">
    <property type="term" value="F:semaphorin receptor activity"/>
    <property type="evidence" value="ECO:0007669"/>
    <property type="project" value="InterPro"/>
</dbReference>
<dbReference type="InterPro" id="IPR031148">
    <property type="entry name" value="Plexin"/>
</dbReference>
<accession>A0A433T0W8</accession>
<gene>
    <name evidence="3" type="ORF">EGW08_017052</name>
</gene>
<name>A0A433T0W8_ELYCH</name>
<dbReference type="STRING" id="188477.A0A433T0W8"/>
<protein>
    <recommendedName>
        <fullName evidence="2">Sema domain-containing protein</fullName>
    </recommendedName>
</protein>